<dbReference type="RefSeq" id="WP_151889560.1">
    <property type="nucleotide sequence ID" value="NZ_VNIK02000002.1"/>
</dbReference>
<sequence>MAKRIVWTPKATNLFTKILEFYCQRNHSNTYSRKLNKEIYESVKLLAKYPLVGLKTDMENIRVLIKGDFKIFYEIRTAEIVIHLVWDSRQDPSKLRL</sequence>
<name>A0A5N5IVT7_9FLAO</name>
<reference evidence="2" key="1">
    <citation type="submission" date="2019-10" db="EMBL/GenBank/DDBJ databases">
        <title>Muricauda hadale sp. nov., a piezophilic bacterium isolated from hadopelagic water of the Mariana Trench.</title>
        <authorList>
            <person name="Wei Y."/>
        </authorList>
    </citation>
    <scope>NUCLEOTIDE SEQUENCE [LARGE SCALE GENOMIC DNA]</scope>
    <source>
        <strain evidence="2">MT-229</strain>
    </source>
</reference>
<dbReference type="EMBL" id="VNIK02000002">
    <property type="protein sequence ID" value="KAB5490869.1"/>
    <property type="molecule type" value="Genomic_DNA"/>
</dbReference>
<protein>
    <submittedName>
        <fullName evidence="2">Type II toxin-antitoxin system RelE/ParE family toxin</fullName>
    </submittedName>
</protein>
<dbReference type="Pfam" id="PF05016">
    <property type="entry name" value="ParE_toxin"/>
    <property type="match status" value="1"/>
</dbReference>
<accession>A0A5N5IVT7</accession>
<proteinExistence type="predicted"/>
<dbReference type="AlphaFoldDB" id="A0A5N5IVT7"/>
<evidence type="ECO:0000313" key="2">
    <source>
        <dbReference type="EMBL" id="KAB5490869.1"/>
    </source>
</evidence>
<keyword evidence="3" id="KW-1185">Reference proteome</keyword>
<comment type="caution">
    <text evidence="2">The sequence shown here is derived from an EMBL/GenBank/DDBJ whole genome shotgun (WGS) entry which is preliminary data.</text>
</comment>
<dbReference type="InterPro" id="IPR007712">
    <property type="entry name" value="RelE/ParE_toxin"/>
</dbReference>
<evidence type="ECO:0000313" key="3">
    <source>
        <dbReference type="Proteomes" id="UP000319204"/>
    </source>
</evidence>
<evidence type="ECO:0000256" key="1">
    <source>
        <dbReference type="ARBA" id="ARBA00022649"/>
    </source>
</evidence>
<dbReference type="OrthoDB" id="1098070at2"/>
<organism evidence="2 3">
    <name type="scientific">Flagellimonas hadalis</name>
    <dbReference type="NCBI Taxonomy" id="2597517"/>
    <lineage>
        <taxon>Bacteria</taxon>
        <taxon>Pseudomonadati</taxon>
        <taxon>Bacteroidota</taxon>
        <taxon>Flavobacteriia</taxon>
        <taxon>Flavobacteriales</taxon>
        <taxon>Flavobacteriaceae</taxon>
        <taxon>Flagellimonas</taxon>
    </lineage>
</organism>
<dbReference type="Proteomes" id="UP000319204">
    <property type="component" value="Unassembled WGS sequence"/>
</dbReference>
<dbReference type="InterPro" id="IPR035093">
    <property type="entry name" value="RelE/ParE_toxin_dom_sf"/>
</dbReference>
<dbReference type="Gene3D" id="3.30.2310.20">
    <property type="entry name" value="RelE-like"/>
    <property type="match status" value="1"/>
</dbReference>
<gene>
    <name evidence="2" type="ORF">FOT42_005415</name>
</gene>
<keyword evidence="1" id="KW-1277">Toxin-antitoxin system</keyword>